<evidence type="ECO:0000313" key="3">
    <source>
        <dbReference type="Proteomes" id="UP000051448"/>
    </source>
</evidence>
<dbReference type="PROSITE" id="PS50011">
    <property type="entry name" value="PROTEIN_KINASE_DOM"/>
    <property type="match status" value="1"/>
</dbReference>
<dbReference type="Gene3D" id="3.30.2430.10">
    <property type="entry name" value="phosphothreonine lyase"/>
    <property type="match status" value="1"/>
</dbReference>
<dbReference type="InterPro" id="IPR011009">
    <property type="entry name" value="Kinase-like_dom_sf"/>
</dbReference>
<keyword evidence="2" id="KW-0808">Transferase</keyword>
<dbReference type="SMART" id="SM00220">
    <property type="entry name" value="S_TKc"/>
    <property type="match status" value="1"/>
</dbReference>
<dbReference type="SUPFAM" id="SSF56112">
    <property type="entry name" value="Protein kinase-like (PK-like)"/>
    <property type="match status" value="1"/>
</dbReference>
<name>A0A0R1M6Y7_9LACO</name>
<dbReference type="STRING" id="1423759.FC92_GL001929"/>
<dbReference type="Pfam" id="PF00069">
    <property type="entry name" value="Pkinase"/>
    <property type="match status" value="1"/>
</dbReference>
<dbReference type="Gene3D" id="1.10.510.10">
    <property type="entry name" value="Transferase(Phosphotransferase) domain 1"/>
    <property type="match status" value="1"/>
</dbReference>
<keyword evidence="3" id="KW-1185">Reference proteome</keyword>
<organism evidence="2 3">
    <name type="scientific">Liquorilactobacillus hordei DSM 19519</name>
    <dbReference type="NCBI Taxonomy" id="1423759"/>
    <lineage>
        <taxon>Bacteria</taxon>
        <taxon>Bacillati</taxon>
        <taxon>Bacillota</taxon>
        <taxon>Bacilli</taxon>
        <taxon>Lactobacillales</taxon>
        <taxon>Lactobacillaceae</taxon>
        <taxon>Liquorilactobacillus</taxon>
    </lineage>
</organism>
<evidence type="ECO:0000259" key="1">
    <source>
        <dbReference type="PROSITE" id="PS50011"/>
    </source>
</evidence>
<feature type="domain" description="Protein kinase" evidence="1">
    <location>
        <begin position="215"/>
        <end position="470"/>
    </location>
</feature>
<dbReference type="Pfam" id="PF25816">
    <property type="entry name" value="RamC_N"/>
    <property type="match status" value="1"/>
</dbReference>
<dbReference type="PATRIC" id="fig|1423759.3.peg.2014"/>
<proteinExistence type="predicted"/>
<dbReference type="AlphaFoldDB" id="A0A0R1M6Y7"/>
<protein>
    <submittedName>
        <fullName evidence="2">Serine threonine protein kinase</fullName>
    </submittedName>
</protein>
<dbReference type="GO" id="GO:0004672">
    <property type="term" value="F:protein kinase activity"/>
    <property type="evidence" value="ECO:0007669"/>
    <property type="project" value="InterPro"/>
</dbReference>
<comment type="caution">
    <text evidence="2">The sequence shown here is derived from an EMBL/GenBank/DDBJ whole genome shotgun (WGS) entry which is preliminary data.</text>
</comment>
<dbReference type="InterPro" id="IPR000719">
    <property type="entry name" value="Prot_kinase_dom"/>
</dbReference>
<dbReference type="PANTHER" id="PTHR24347">
    <property type="entry name" value="SERINE/THREONINE-PROTEIN KINASE"/>
    <property type="match status" value="1"/>
</dbReference>
<dbReference type="InterPro" id="IPR057929">
    <property type="entry name" value="RamC_N"/>
</dbReference>
<dbReference type="Proteomes" id="UP000051448">
    <property type="component" value="Unassembled WGS sequence"/>
</dbReference>
<dbReference type="OrthoDB" id="1492512at2"/>
<dbReference type="InterPro" id="IPR038498">
    <property type="entry name" value="OspF/SpvC_sf"/>
</dbReference>
<dbReference type="EMBL" id="AZDX01000061">
    <property type="protein sequence ID" value="KRL03904.1"/>
    <property type="molecule type" value="Genomic_DNA"/>
</dbReference>
<evidence type="ECO:0000313" key="2">
    <source>
        <dbReference type="EMBL" id="KRL03904.1"/>
    </source>
</evidence>
<keyword evidence="2" id="KW-0418">Kinase</keyword>
<sequence>MKFLSSHIIAMNSLELKHYKITHNSSWLYFKHRNKHLDNQGWKIHISSTLKNLSNIIQIVVPILLEHKLSFKIPVTEYAAKVILFGGAGYLENGKVITIYVGDKKASDLESIIYVLASACDEFSHDGFPNIITDLQFEKTCIFLRYGGITPVIKYDKTSNPHQYLIDYEDHLVEDIRRIGYFKPNWVQLPFFLSNSIDKLKLQKEKENLLSDYDLHEPTVITRRTKSSVYQLKYNNKLVILKQASRFSVQDELKRDSIYRLKNELHILKLLKDCNVPKIIAFNQNEREAFLIEEKIDGMPLVAFFKQKNYVANNYTNITKIIINLQNEIKKIHNHGIIIRDLSEQNILVDKNLNVYLIDFEIASIENEKLPISGFTVGKSLIDWKHVNNRRTSKEDDYFAFGSIIFFITTSFNTGFNEATHNYSLSDYFQKLNNIALSSCKGNYLNLALLAVKIMQKKQLPSIDEFHKFPTKLQLTIDDKLLAKKKKNLAHRYLYFKLTSLIITDRNDVFNSIGILKTAKFYMQKTNDFTIYDCSYVNKWHIFF</sequence>
<accession>A0A0R1M6Y7</accession>
<reference evidence="2 3" key="1">
    <citation type="journal article" date="2015" name="Genome Announc.">
        <title>Expanding the biotechnology potential of lactobacilli through comparative genomics of 213 strains and associated genera.</title>
        <authorList>
            <person name="Sun Z."/>
            <person name="Harris H.M."/>
            <person name="McCann A."/>
            <person name="Guo C."/>
            <person name="Argimon S."/>
            <person name="Zhang W."/>
            <person name="Yang X."/>
            <person name="Jeffery I.B."/>
            <person name="Cooney J.C."/>
            <person name="Kagawa T.F."/>
            <person name="Liu W."/>
            <person name="Song Y."/>
            <person name="Salvetti E."/>
            <person name="Wrobel A."/>
            <person name="Rasinkangas P."/>
            <person name="Parkhill J."/>
            <person name="Rea M.C."/>
            <person name="O'Sullivan O."/>
            <person name="Ritari J."/>
            <person name="Douillard F.P."/>
            <person name="Paul Ross R."/>
            <person name="Yang R."/>
            <person name="Briner A.E."/>
            <person name="Felis G.E."/>
            <person name="de Vos W.M."/>
            <person name="Barrangou R."/>
            <person name="Klaenhammer T.R."/>
            <person name="Caufield P.W."/>
            <person name="Cui Y."/>
            <person name="Zhang H."/>
            <person name="O'Toole P.W."/>
        </authorList>
    </citation>
    <scope>NUCLEOTIDE SEQUENCE [LARGE SCALE GENOMIC DNA]</scope>
    <source>
        <strain evidence="2 3">DSM 19519</strain>
    </source>
</reference>
<dbReference type="RefSeq" id="WP_057870370.1">
    <property type="nucleotide sequence ID" value="NZ_AZDX01000061.1"/>
</dbReference>
<dbReference type="GO" id="GO:0005524">
    <property type="term" value="F:ATP binding"/>
    <property type="evidence" value="ECO:0007669"/>
    <property type="project" value="InterPro"/>
</dbReference>
<gene>
    <name evidence="2" type="ORF">FC92_GL001929</name>
</gene>
<dbReference type="GeneID" id="98311782"/>